<dbReference type="RefSeq" id="WP_145241391.1">
    <property type="nucleotide sequence ID" value="NZ_CP036273.1"/>
</dbReference>
<dbReference type="KEGG" id="uli:ETAA1_39850"/>
<organism evidence="2 3">
    <name type="scientific">Urbifossiella limnaea</name>
    <dbReference type="NCBI Taxonomy" id="2528023"/>
    <lineage>
        <taxon>Bacteria</taxon>
        <taxon>Pseudomonadati</taxon>
        <taxon>Planctomycetota</taxon>
        <taxon>Planctomycetia</taxon>
        <taxon>Gemmatales</taxon>
        <taxon>Gemmataceae</taxon>
        <taxon>Urbifossiella</taxon>
    </lineage>
</organism>
<dbReference type="Proteomes" id="UP000319576">
    <property type="component" value="Chromosome"/>
</dbReference>
<dbReference type="EMBL" id="CP036273">
    <property type="protein sequence ID" value="QDU22010.1"/>
    <property type="molecule type" value="Genomic_DNA"/>
</dbReference>
<feature type="region of interest" description="Disordered" evidence="1">
    <location>
        <begin position="51"/>
        <end position="77"/>
    </location>
</feature>
<evidence type="ECO:0000256" key="1">
    <source>
        <dbReference type="SAM" id="MobiDB-lite"/>
    </source>
</evidence>
<keyword evidence="3" id="KW-1185">Reference proteome</keyword>
<gene>
    <name evidence="2" type="ORF">ETAA1_39850</name>
</gene>
<dbReference type="AlphaFoldDB" id="A0A517XWX4"/>
<reference evidence="2 3" key="1">
    <citation type="submission" date="2019-02" db="EMBL/GenBank/DDBJ databases">
        <title>Deep-cultivation of Planctomycetes and their phenomic and genomic characterization uncovers novel biology.</title>
        <authorList>
            <person name="Wiegand S."/>
            <person name="Jogler M."/>
            <person name="Boedeker C."/>
            <person name="Pinto D."/>
            <person name="Vollmers J."/>
            <person name="Rivas-Marin E."/>
            <person name="Kohn T."/>
            <person name="Peeters S.H."/>
            <person name="Heuer A."/>
            <person name="Rast P."/>
            <person name="Oberbeckmann S."/>
            <person name="Bunk B."/>
            <person name="Jeske O."/>
            <person name="Meyerdierks A."/>
            <person name="Storesund J.E."/>
            <person name="Kallscheuer N."/>
            <person name="Luecker S."/>
            <person name="Lage O.M."/>
            <person name="Pohl T."/>
            <person name="Merkel B.J."/>
            <person name="Hornburger P."/>
            <person name="Mueller R.-W."/>
            <person name="Bruemmer F."/>
            <person name="Labrenz M."/>
            <person name="Spormann A.M."/>
            <person name="Op den Camp H."/>
            <person name="Overmann J."/>
            <person name="Amann R."/>
            <person name="Jetten M.S.M."/>
            <person name="Mascher T."/>
            <person name="Medema M.H."/>
            <person name="Devos D.P."/>
            <person name="Kaster A.-K."/>
            <person name="Ovreas L."/>
            <person name="Rohde M."/>
            <person name="Galperin M.Y."/>
            <person name="Jogler C."/>
        </authorList>
    </citation>
    <scope>NUCLEOTIDE SEQUENCE [LARGE SCALE GENOMIC DNA]</scope>
    <source>
        <strain evidence="2 3">ETA_A1</strain>
    </source>
</reference>
<evidence type="ECO:0000313" key="3">
    <source>
        <dbReference type="Proteomes" id="UP000319576"/>
    </source>
</evidence>
<protein>
    <submittedName>
        <fullName evidence="2">Uncharacterized protein</fullName>
    </submittedName>
</protein>
<evidence type="ECO:0000313" key="2">
    <source>
        <dbReference type="EMBL" id="QDU22010.1"/>
    </source>
</evidence>
<name>A0A517XWX4_9BACT</name>
<dbReference type="OrthoDB" id="291778at2"/>
<proteinExistence type="predicted"/>
<accession>A0A517XWX4</accession>
<sequence>MAVSPRLLAALAIGFAPGCLHVHGDVAHPDHKPPARADGFASLKPGESIVARPASEPKPIADTPAAPKLATVEPDPLVPPPESVLTVKAEPGPFPLPGVAPLPEPPLLAAMRAYVENRPEDAIRHLEKLDKPNQDFALAVMPVLARGAAMNLSAPDPQEAGHLADQLSGAAAKLEAKAALRVEKVAFCRKIGGFGKFEPWPQAQPYRPGDLARLYVEVRNLGCQAAADGYVTRAVTLLEVRDAKGQLVEQVDPADYRQRVQVVRFQHDERSQSPVRDYFQPYQIRIPPQVGVYTVTVEVRDPLTGRAARSQAAEFRVAGP</sequence>